<dbReference type="SMART" id="SM00671">
    <property type="entry name" value="SEL1"/>
    <property type="match status" value="1"/>
</dbReference>
<dbReference type="InterPro" id="IPR016177">
    <property type="entry name" value="DNA-bd_dom_sf"/>
</dbReference>
<dbReference type="InterPro" id="IPR011990">
    <property type="entry name" value="TPR-like_helical_dom_sf"/>
</dbReference>
<dbReference type="GO" id="GO:0003677">
    <property type="term" value="F:DNA binding"/>
    <property type="evidence" value="ECO:0007669"/>
    <property type="project" value="UniProtKB-KW"/>
</dbReference>
<evidence type="ECO:0000256" key="4">
    <source>
        <dbReference type="ARBA" id="ARBA00023163"/>
    </source>
</evidence>
<feature type="compositionally biased region" description="Gly residues" evidence="6">
    <location>
        <begin position="119"/>
        <end position="128"/>
    </location>
</feature>
<gene>
    <name evidence="8" type="ORF">DSPE1174_LOCUS20459</name>
</gene>
<evidence type="ECO:0000256" key="3">
    <source>
        <dbReference type="ARBA" id="ARBA00023125"/>
    </source>
</evidence>
<feature type="compositionally biased region" description="Gly residues" evidence="6">
    <location>
        <begin position="297"/>
        <end position="309"/>
    </location>
</feature>
<comment type="subcellular location">
    <subcellularLocation>
        <location evidence="1">Nucleus</location>
    </subcellularLocation>
</comment>
<dbReference type="InterPro" id="IPR006597">
    <property type="entry name" value="Sel1-like"/>
</dbReference>
<evidence type="ECO:0000259" key="7">
    <source>
        <dbReference type="PROSITE" id="PS51032"/>
    </source>
</evidence>
<keyword evidence="4" id="KW-0804">Transcription</keyword>
<proteinExistence type="predicted"/>
<keyword evidence="2" id="KW-0805">Transcription regulation</keyword>
<dbReference type="SUPFAM" id="SSF81901">
    <property type="entry name" value="HCP-like"/>
    <property type="match status" value="1"/>
</dbReference>
<organism evidence="8">
    <name type="scientific">Octactis speculum</name>
    <dbReference type="NCBI Taxonomy" id="3111310"/>
    <lineage>
        <taxon>Eukaryota</taxon>
        <taxon>Sar</taxon>
        <taxon>Stramenopiles</taxon>
        <taxon>Ochrophyta</taxon>
        <taxon>Dictyochophyceae</taxon>
        <taxon>Dictyochales</taxon>
        <taxon>Dictyochaceae</taxon>
        <taxon>Octactis</taxon>
    </lineage>
</organism>
<dbReference type="SUPFAM" id="SSF54171">
    <property type="entry name" value="DNA-binding domain"/>
    <property type="match status" value="1"/>
</dbReference>
<dbReference type="GO" id="GO:0003700">
    <property type="term" value="F:DNA-binding transcription factor activity"/>
    <property type="evidence" value="ECO:0007669"/>
    <property type="project" value="InterPro"/>
</dbReference>
<accession>A0A7S2DA25</accession>
<dbReference type="Pfam" id="PF08238">
    <property type="entry name" value="Sel1"/>
    <property type="match status" value="1"/>
</dbReference>
<evidence type="ECO:0000256" key="5">
    <source>
        <dbReference type="ARBA" id="ARBA00023242"/>
    </source>
</evidence>
<feature type="region of interest" description="Disordered" evidence="6">
    <location>
        <begin position="296"/>
        <end position="319"/>
    </location>
</feature>
<evidence type="ECO:0000256" key="2">
    <source>
        <dbReference type="ARBA" id="ARBA00023015"/>
    </source>
</evidence>
<evidence type="ECO:0000313" key="8">
    <source>
        <dbReference type="EMBL" id="CAD9448507.1"/>
    </source>
</evidence>
<dbReference type="EMBL" id="HBGS01039768">
    <property type="protein sequence ID" value="CAD9448507.1"/>
    <property type="molecule type" value="Transcribed_RNA"/>
</dbReference>
<protein>
    <recommendedName>
        <fullName evidence="7">AP2/ERF domain-containing protein</fullName>
    </recommendedName>
</protein>
<evidence type="ECO:0000256" key="6">
    <source>
        <dbReference type="SAM" id="MobiDB-lite"/>
    </source>
</evidence>
<dbReference type="GO" id="GO:0005634">
    <property type="term" value="C:nucleus"/>
    <property type="evidence" value="ECO:0007669"/>
    <property type="project" value="UniProtKB-SubCell"/>
</dbReference>
<name>A0A7S2DA25_9STRA</name>
<dbReference type="PROSITE" id="PS51032">
    <property type="entry name" value="AP2_ERF"/>
    <property type="match status" value="1"/>
</dbReference>
<sequence length="319" mass="34191">MKKMVVLWLGENSFSEVPSNHPIRVFYAEEEEQSMMSVTSPDKNQTETGRGMGLKKATLHLAFVHAQQHLDLQQRRLLHFSSSSDSNSIVKRGNGDDDDDDVMAPILRHNHHHHHQCAAGGGGGGGANGKKPSKNDYPTTKEERAVAVAAAAVAASTHEAKVVSAYDGVVQRDGGTWAAELWYHGIRYMITTCDTEQEAAVAHAKVAFRLYSHAAMEGDGSAVEWLRRMAGNQGHPHAQWLLGSMHEAGLGDIVEKDANCAVEWYTRAASQGHKEAESKLGEFVSCPPLVSSTKEGVGCGGGGGGGRSSGGRRPMSIGI</sequence>
<keyword evidence="5" id="KW-0539">Nucleus</keyword>
<reference evidence="8" key="1">
    <citation type="submission" date="2021-01" db="EMBL/GenBank/DDBJ databases">
        <authorList>
            <person name="Corre E."/>
            <person name="Pelletier E."/>
            <person name="Niang G."/>
            <person name="Scheremetjew M."/>
            <person name="Finn R."/>
            <person name="Kale V."/>
            <person name="Holt S."/>
            <person name="Cochrane G."/>
            <person name="Meng A."/>
            <person name="Brown T."/>
            <person name="Cohen L."/>
        </authorList>
    </citation>
    <scope>NUCLEOTIDE SEQUENCE</scope>
    <source>
        <strain evidence="8">CCMP1381</strain>
    </source>
</reference>
<keyword evidence="3" id="KW-0238">DNA-binding</keyword>
<dbReference type="InterPro" id="IPR001471">
    <property type="entry name" value="AP2/ERF_dom"/>
</dbReference>
<evidence type="ECO:0000256" key="1">
    <source>
        <dbReference type="ARBA" id="ARBA00004123"/>
    </source>
</evidence>
<dbReference type="AlphaFoldDB" id="A0A7S2DA25"/>
<dbReference type="Gene3D" id="1.25.40.10">
    <property type="entry name" value="Tetratricopeptide repeat domain"/>
    <property type="match status" value="1"/>
</dbReference>
<feature type="domain" description="AP2/ERF" evidence="7">
    <location>
        <begin position="165"/>
        <end position="221"/>
    </location>
</feature>
<feature type="region of interest" description="Disordered" evidence="6">
    <location>
        <begin position="111"/>
        <end position="138"/>
    </location>
</feature>